<evidence type="ECO:0000313" key="11">
    <source>
        <dbReference type="Proteomes" id="UP000306585"/>
    </source>
</evidence>
<accession>A0A5R9GUJ7</accession>
<evidence type="ECO:0000256" key="6">
    <source>
        <dbReference type="ARBA" id="ARBA00032248"/>
    </source>
</evidence>
<dbReference type="GO" id="GO:0110154">
    <property type="term" value="P:RNA decapping"/>
    <property type="evidence" value="ECO:0007669"/>
    <property type="project" value="TreeGrafter"/>
</dbReference>
<feature type="domain" description="Calcineurin-like phosphoesterase" evidence="9">
    <location>
        <begin position="1"/>
        <end position="123"/>
    </location>
</feature>
<dbReference type="RefSeq" id="WP_138238804.1">
    <property type="nucleotide sequence ID" value="NZ_VBRY01000004.1"/>
</dbReference>
<dbReference type="InterPro" id="IPR004843">
    <property type="entry name" value="Calcineurin-like_PHP"/>
</dbReference>
<dbReference type="InterPro" id="IPR050126">
    <property type="entry name" value="Ap4A_hydrolase"/>
</dbReference>
<sequence>MTVYAVGDVQGCYRELRKLLERVEFNPLKDKLWCTGDLVNRGPDSLETLRFLKWLGDACVCVLGNHDLHLLELVAGGKPYHRDTLIDVLEAPDCHELVEWLRFRPMLHYDAELNWCMVHAGLHPHWSLKKARKRAAAIEQQLRGDNWRDFCAQLHHLRFPVSEPAKGDASRVLFSTAVLTRTRYCSQDGVFNWDVRAGISTNRREKPWFRHKQLAWRDDCKVVYGHWAANGLVVDQSHVLGLDSGCVWGGKLTIAQLKRGGHYRIESGISCKVAPRPKPVIQQPALNVVGISGEISDS</sequence>
<comment type="catalytic activity">
    <reaction evidence="8">
        <text>P(1),P(4)-bis(5'-adenosyl) tetraphosphate + H2O = 2 ADP + 2 H(+)</text>
        <dbReference type="Rhea" id="RHEA:24252"/>
        <dbReference type="ChEBI" id="CHEBI:15377"/>
        <dbReference type="ChEBI" id="CHEBI:15378"/>
        <dbReference type="ChEBI" id="CHEBI:58141"/>
        <dbReference type="ChEBI" id="CHEBI:456216"/>
        <dbReference type="EC" id="3.6.1.41"/>
    </reaction>
</comment>
<dbReference type="Gene3D" id="3.60.21.10">
    <property type="match status" value="1"/>
</dbReference>
<organism evidence="10 11">
    <name type="scientific">Mariprofundus erugo</name>
    <dbReference type="NCBI Taxonomy" id="2528639"/>
    <lineage>
        <taxon>Bacteria</taxon>
        <taxon>Pseudomonadati</taxon>
        <taxon>Pseudomonadota</taxon>
        <taxon>Candidatius Mariprofundia</taxon>
        <taxon>Mariprofundales</taxon>
        <taxon>Mariprofundaceae</taxon>
        <taxon>Mariprofundus</taxon>
    </lineage>
</organism>
<dbReference type="Proteomes" id="UP000306585">
    <property type="component" value="Unassembled WGS sequence"/>
</dbReference>
<evidence type="ECO:0000256" key="4">
    <source>
        <dbReference type="ARBA" id="ARBA00022801"/>
    </source>
</evidence>
<dbReference type="NCBIfam" id="NF001204">
    <property type="entry name" value="PRK00166.1"/>
    <property type="match status" value="1"/>
</dbReference>
<keyword evidence="4 10" id="KW-0378">Hydrolase</keyword>
<evidence type="ECO:0000256" key="7">
    <source>
        <dbReference type="ARBA" id="ARBA00033210"/>
    </source>
</evidence>
<evidence type="ECO:0000256" key="5">
    <source>
        <dbReference type="ARBA" id="ARBA00031248"/>
    </source>
</evidence>
<evidence type="ECO:0000313" key="10">
    <source>
        <dbReference type="EMBL" id="TLS67907.1"/>
    </source>
</evidence>
<dbReference type="AlphaFoldDB" id="A0A5R9GUJ7"/>
<dbReference type="GO" id="GO:0008803">
    <property type="term" value="F:bis(5'-nucleosyl)-tetraphosphatase (symmetrical) activity"/>
    <property type="evidence" value="ECO:0007669"/>
    <property type="project" value="UniProtKB-EC"/>
</dbReference>
<gene>
    <name evidence="10" type="ORF">FEF65_05530</name>
</gene>
<comment type="caution">
    <text evidence="10">The sequence shown here is derived from an EMBL/GenBank/DDBJ whole genome shotgun (WGS) entry which is preliminary data.</text>
</comment>
<dbReference type="InterPro" id="IPR004617">
    <property type="entry name" value="ApaH"/>
</dbReference>
<evidence type="ECO:0000256" key="8">
    <source>
        <dbReference type="ARBA" id="ARBA00049417"/>
    </source>
</evidence>
<dbReference type="InterPro" id="IPR029052">
    <property type="entry name" value="Metallo-depent_PP-like"/>
</dbReference>
<dbReference type="SUPFAM" id="SSF56300">
    <property type="entry name" value="Metallo-dependent phosphatases"/>
    <property type="match status" value="1"/>
</dbReference>
<dbReference type="EC" id="3.6.1.41" evidence="3"/>
<dbReference type="PANTHER" id="PTHR42850">
    <property type="entry name" value="METALLOPHOSPHOESTERASE"/>
    <property type="match status" value="1"/>
</dbReference>
<protein>
    <recommendedName>
        <fullName evidence="3">bis(5'-nucleosyl)-tetraphosphatase (symmetrical)</fullName>
        <ecNumber evidence="3">3.6.1.41</ecNumber>
    </recommendedName>
    <alternativeName>
        <fullName evidence="6">Ap4A hydrolase</fullName>
    </alternativeName>
    <alternativeName>
        <fullName evidence="5">Diadenosine 5',5'''-P1,P4-tetraphosphate pyrophosphohydrolase</fullName>
    </alternativeName>
    <alternativeName>
        <fullName evidence="7">Diadenosine tetraphosphatase</fullName>
    </alternativeName>
</protein>
<dbReference type="Pfam" id="PF00149">
    <property type="entry name" value="Metallophos"/>
    <property type="match status" value="1"/>
</dbReference>
<keyword evidence="11" id="KW-1185">Reference proteome</keyword>
<dbReference type="GO" id="GO:0016791">
    <property type="term" value="F:phosphatase activity"/>
    <property type="evidence" value="ECO:0007669"/>
    <property type="project" value="TreeGrafter"/>
</dbReference>
<dbReference type="PIRSF" id="PIRSF000903">
    <property type="entry name" value="B5n-ttraPtase_sm"/>
    <property type="match status" value="1"/>
</dbReference>
<evidence type="ECO:0000256" key="2">
    <source>
        <dbReference type="ARBA" id="ARBA00005419"/>
    </source>
</evidence>
<evidence type="ECO:0000259" key="9">
    <source>
        <dbReference type="Pfam" id="PF00149"/>
    </source>
</evidence>
<dbReference type="PANTHER" id="PTHR42850:SF11">
    <property type="entry name" value="BIS(5'-NUCLEOSYL)-TETRAPHOSPHATASE [SYMMETRICAL]"/>
    <property type="match status" value="1"/>
</dbReference>
<comment type="function">
    <text evidence="1">Hydrolyzes diadenosine 5',5'''-P1,P4-tetraphosphate to yield ADP.</text>
</comment>
<proteinExistence type="inferred from homology"/>
<dbReference type="EMBL" id="VBRY01000004">
    <property type="protein sequence ID" value="TLS67907.1"/>
    <property type="molecule type" value="Genomic_DNA"/>
</dbReference>
<comment type="similarity">
    <text evidence="2">Belongs to the Ap4A hydrolase family.</text>
</comment>
<dbReference type="GO" id="GO:0005737">
    <property type="term" value="C:cytoplasm"/>
    <property type="evidence" value="ECO:0007669"/>
    <property type="project" value="TreeGrafter"/>
</dbReference>
<dbReference type="NCBIfam" id="TIGR00668">
    <property type="entry name" value="apaH"/>
    <property type="match status" value="1"/>
</dbReference>
<evidence type="ECO:0000256" key="1">
    <source>
        <dbReference type="ARBA" id="ARBA00003413"/>
    </source>
</evidence>
<evidence type="ECO:0000256" key="3">
    <source>
        <dbReference type="ARBA" id="ARBA00012506"/>
    </source>
</evidence>
<name>A0A5R9GUJ7_9PROT</name>
<reference evidence="10 11" key="1">
    <citation type="journal article" date="2019" name="Appl. Environ. Microbiol.">
        <title>Environmental Evidence and Genomic Insight of Iron-oxidizing Bacteria Preference Towards More Corrosion Resistant Stainless Steel at Higher Salinities.</title>
        <authorList>
            <person name="Garrison C.E."/>
            <person name="Price K.A."/>
            <person name="Field E.K."/>
        </authorList>
    </citation>
    <scope>NUCLEOTIDE SEQUENCE [LARGE SCALE GENOMIC DNA]</scope>
    <source>
        <strain evidence="10 11">P3</strain>
    </source>
</reference>